<proteinExistence type="predicted"/>
<dbReference type="AlphaFoldDB" id="A0A401TUL2"/>
<evidence type="ECO:0000313" key="2">
    <source>
        <dbReference type="Proteomes" id="UP000287033"/>
    </source>
</evidence>
<protein>
    <submittedName>
        <fullName evidence="1">Uncharacterized protein</fullName>
    </submittedName>
</protein>
<keyword evidence="2" id="KW-1185">Reference proteome</keyword>
<name>A0A401TUL2_CHIPU</name>
<dbReference type="Proteomes" id="UP000287033">
    <property type="component" value="Unassembled WGS sequence"/>
</dbReference>
<organism evidence="1 2">
    <name type="scientific">Chiloscyllium punctatum</name>
    <name type="common">Brownbanded bambooshark</name>
    <name type="synonym">Hemiscyllium punctatum</name>
    <dbReference type="NCBI Taxonomy" id="137246"/>
    <lineage>
        <taxon>Eukaryota</taxon>
        <taxon>Metazoa</taxon>
        <taxon>Chordata</taxon>
        <taxon>Craniata</taxon>
        <taxon>Vertebrata</taxon>
        <taxon>Chondrichthyes</taxon>
        <taxon>Elasmobranchii</taxon>
        <taxon>Galeomorphii</taxon>
        <taxon>Galeoidea</taxon>
        <taxon>Orectolobiformes</taxon>
        <taxon>Hemiscylliidae</taxon>
        <taxon>Chiloscyllium</taxon>
    </lineage>
</organism>
<dbReference type="InterPro" id="IPR011047">
    <property type="entry name" value="Quinoprotein_ADH-like_sf"/>
</dbReference>
<dbReference type="STRING" id="137246.A0A401TUL2"/>
<accession>A0A401TUL2</accession>
<evidence type="ECO:0000313" key="1">
    <source>
        <dbReference type="EMBL" id="GCC46317.1"/>
    </source>
</evidence>
<dbReference type="Gene3D" id="2.140.10.10">
    <property type="entry name" value="Quinoprotein alcohol dehydrogenase-like superfamily"/>
    <property type="match status" value="1"/>
</dbReference>
<dbReference type="SUPFAM" id="SSF50998">
    <property type="entry name" value="Quinoprotein alcohol dehydrogenase-like"/>
    <property type="match status" value="1"/>
</dbReference>
<comment type="caution">
    <text evidence="1">The sequence shown here is derived from an EMBL/GenBank/DDBJ whole genome shotgun (WGS) entry which is preliminary data.</text>
</comment>
<dbReference type="EMBL" id="BEZZ01188130">
    <property type="protein sequence ID" value="GCC46317.1"/>
    <property type="molecule type" value="Genomic_DNA"/>
</dbReference>
<reference evidence="1 2" key="1">
    <citation type="journal article" date="2018" name="Nat. Ecol. Evol.">
        <title>Shark genomes provide insights into elasmobranch evolution and the origin of vertebrates.</title>
        <authorList>
            <person name="Hara Y"/>
            <person name="Yamaguchi K"/>
            <person name="Onimaru K"/>
            <person name="Kadota M"/>
            <person name="Koyanagi M"/>
            <person name="Keeley SD"/>
            <person name="Tatsumi K"/>
            <person name="Tanaka K"/>
            <person name="Motone F"/>
            <person name="Kageyama Y"/>
            <person name="Nozu R"/>
            <person name="Adachi N"/>
            <person name="Nishimura O"/>
            <person name="Nakagawa R"/>
            <person name="Tanegashima C"/>
            <person name="Kiyatake I"/>
            <person name="Matsumoto R"/>
            <person name="Murakumo K"/>
            <person name="Nishida K"/>
            <person name="Terakita A"/>
            <person name="Kuratani S"/>
            <person name="Sato K"/>
            <person name="Hyodo S Kuraku.S."/>
        </authorList>
    </citation>
    <scope>NUCLEOTIDE SEQUENCE [LARGE SCALE GENOMIC DNA]</scope>
</reference>
<feature type="non-terminal residue" evidence="1">
    <location>
        <position position="167"/>
    </location>
</feature>
<sequence length="167" mass="18414">MIGIELREQVDVSTIAMCRRTSGEPSRVQVPVPMRRRADRTVRAAAQVRTALGIAYSALRPMVPSATSGIGVQSKVHWEDMMRRIALAASLVILASYGASAQTNEQLVKGATDTSNVLNYGMGYNLQRFSTLNQINKDTVKNLVPVWNYSLNDDRSEESQPLVYQGV</sequence>
<gene>
    <name evidence="1" type="ORF">chiPu_0030617</name>
</gene>